<sequence length="111" mass="13149">MRISWTERKTNEVESQLVKLVRMKRSLIRTIGEKQCKFLAHFSRNNRLEKITICGKIGGERSRSRRRTSHTDSLNAFETKKQKPSTRFIQLTDDRVERRTMIVNVCTRPDI</sequence>
<protein>
    <submittedName>
        <fullName evidence="2">Uncharacterized protein</fullName>
    </submittedName>
</protein>
<organism evidence="2 3">
    <name type="scientific">Plakobranchus ocellatus</name>
    <dbReference type="NCBI Taxonomy" id="259542"/>
    <lineage>
        <taxon>Eukaryota</taxon>
        <taxon>Metazoa</taxon>
        <taxon>Spiralia</taxon>
        <taxon>Lophotrochozoa</taxon>
        <taxon>Mollusca</taxon>
        <taxon>Gastropoda</taxon>
        <taxon>Heterobranchia</taxon>
        <taxon>Euthyneura</taxon>
        <taxon>Panpulmonata</taxon>
        <taxon>Sacoglossa</taxon>
        <taxon>Placobranchoidea</taxon>
        <taxon>Plakobranchidae</taxon>
        <taxon>Plakobranchus</taxon>
    </lineage>
</organism>
<proteinExistence type="predicted"/>
<comment type="caution">
    <text evidence="2">The sequence shown here is derived from an EMBL/GenBank/DDBJ whole genome shotgun (WGS) entry which is preliminary data.</text>
</comment>
<gene>
    <name evidence="2" type="ORF">PoB_001261900</name>
</gene>
<dbReference type="Proteomes" id="UP000735302">
    <property type="component" value="Unassembled WGS sequence"/>
</dbReference>
<dbReference type="EMBL" id="BLXT01001496">
    <property type="protein sequence ID" value="GFN86113.1"/>
    <property type="molecule type" value="Genomic_DNA"/>
</dbReference>
<name>A0AAV3YSR9_9GAST</name>
<keyword evidence="3" id="KW-1185">Reference proteome</keyword>
<evidence type="ECO:0000256" key="1">
    <source>
        <dbReference type="SAM" id="MobiDB-lite"/>
    </source>
</evidence>
<feature type="region of interest" description="Disordered" evidence="1">
    <location>
        <begin position="59"/>
        <end position="79"/>
    </location>
</feature>
<evidence type="ECO:0000313" key="3">
    <source>
        <dbReference type="Proteomes" id="UP000735302"/>
    </source>
</evidence>
<dbReference type="AlphaFoldDB" id="A0AAV3YSR9"/>
<evidence type="ECO:0000313" key="2">
    <source>
        <dbReference type="EMBL" id="GFN86113.1"/>
    </source>
</evidence>
<accession>A0AAV3YSR9</accession>
<reference evidence="2 3" key="1">
    <citation type="journal article" date="2021" name="Elife">
        <title>Chloroplast acquisition without the gene transfer in kleptoplastic sea slugs, Plakobranchus ocellatus.</title>
        <authorList>
            <person name="Maeda T."/>
            <person name="Takahashi S."/>
            <person name="Yoshida T."/>
            <person name="Shimamura S."/>
            <person name="Takaki Y."/>
            <person name="Nagai Y."/>
            <person name="Toyoda A."/>
            <person name="Suzuki Y."/>
            <person name="Arimoto A."/>
            <person name="Ishii H."/>
            <person name="Satoh N."/>
            <person name="Nishiyama T."/>
            <person name="Hasebe M."/>
            <person name="Maruyama T."/>
            <person name="Minagawa J."/>
            <person name="Obokata J."/>
            <person name="Shigenobu S."/>
        </authorList>
    </citation>
    <scope>NUCLEOTIDE SEQUENCE [LARGE SCALE GENOMIC DNA]</scope>
</reference>